<proteinExistence type="predicted"/>
<dbReference type="EMBL" id="CAJFDI010000006">
    <property type="protein sequence ID" value="CAD5233780.1"/>
    <property type="molecule type" value="Genomic_DNA"/>
</dbReference>
<dbReference type="Proteomes" id="UP000095284">
    <property type="component" value="Unplaced"/>
</dbReference>
<gene>
    <name evidence="1" type="ORF">BXYJ_LOCUS13871</name>
</gene>
<protein>
    <submittedName>
        <fullName evidence="1">(pine wood nematode) hypothetical protein</fullName>
    </submittedName>
</protein>
<reference evidence="1" key="2">
    <citation type="submission" date="2020-09" db="EMBL/GenBank/DDBJ databases">
        <authorList>
            <person name="Kikuchi T."/>
        </authorList>
    </citation>
    <scope>NUCLEOTIDE SEQUENCE</scope>
    <source>
        <strain evidence="1">Ka4C1</strain>
    </source>
</reference>
<reference evidence="4" key="1">
    <citation type="submission" date="2016-11" db="UniProtKB">
        <authorList>
            <consortium name="WormBaseParasite"/>
        </authorList>
    </citation>
    <scope>IDENTIFICATION</scope>
</reference>
<dbReference type="WBParaSite" id="BXY_0975400.1">
    <property type="protein sequence ID" value="BXY_0975400.1"/>
    <property type="gene ID" value="BXY_0975400"/>
</dbReference>
<accession>A0A1I7S9Q7</accession>
<evidence type="ECO:0000313" key="2">
    <source>
        <dbReference type="Proteomes" id="UP000095284"/>
    </source>
</evidence>
<dbReference type="AlphaFoldDB" id="A0A1I7S9Q7"/>
<dbReference type="OrthoDB" id="10445623at2759"/>
<organism evidence="2 4">
    <name type="scientific">Bursaphelenchus xylophilus</name>
    <name type="common">Pinewood nematode worm</name>
    <name type="synonym">Aphelenchoides xylophilus</name>
    <dbReference type="NCBI Taxonomy" id="6326"/>
    <lineage>
        <taxon>Eukaryota</taxon>
        <taxon>Metazoa</taxon>
        <taxon>Ecdysozoa</taxon>
        <taxon>Nematoda</taxon>
        <taxon>Chromadorea</taxon>
        <taxon>Rhabditida</taxon>
        <taxon>Tylenchina</taxon>
        <taxon>Tylenchomorpha</taxon>
        <taxon>Aphelenchoidea</taxon>
        <taxon>Aphelenchoididae</taxon>
        <taxon>Bursaphelenchus</taxon>
    </lineage>
</organism>
<name>A0A1I7S9Q7_BURXY</name>
<evidence type="ECO:0000313" key="1">
    <source>
        <dbReference type="EMBL" id="CAD5233780.1"/>
    </source>
</evidence>
<evidence type="ECO:0000313" key="4">
    <source>
        <dbReference type="WBParaSite" id="BXY_0975400.1"/>
    </source>
</evidence>
<evidence type="ECO:0000313" key="3">
    <source>
        <dbReference type="Proteomes" id="UP000659654"/>
    </source>
</evidence>
<sequence>MLRHGYNEDNIYDKCGVKYEGWLQFYTCPFNGYIPKEIPWQNGYCVFRSDDLTFVCYRDPEASRFITPSLPSFRLDSGCRVPPPPIESSTLPRRPISNGFSTLTRRTQRLMQSGSATLDRFTLKKRKNKLMDNMTMGRGESTYMLGTIRVILPQIVSSY</sequence>
<dbReference type="EMBL" id="CAJFCV020000006">
    <property type="protein sequence ID" value="CAG9129174.1"/>
    <property type="molecule type" value="Genomic_DNA"/>
</dbReference>
<dbReference type="Proteomes" id="UP000582659">
    <property type="component" value="Unassembled WGS sequence"/>
</dbReference>
<keyword evidence="3" id="KW-1185">Reference proteome</keyword>
<dbReference type="Proteomes" id="UP000659654">
    <property type="component" value="Unassembled WGS sequence"/>
</dbReference>